<dbReference type="AlphaFoldDB" id="A0A498QJQ1"/>
<evidence type="ECO:0000313" key="1">
    <source>
        <dbReference type="EMBL" id="VBA48181.1"/>
    </source>
</evidence>
<protein>
    <submittedName>
        <fullName evidence="1">ESAT-6-like protein EsxR</fullName>
    </submittedName>
</protein>
<sequence>MGAYQSMAGTHQSNTTAMMARDQAEATKWGGWLSWCRIGRCRRRFQAQKPLAAVAVNPPRGFAAAVIVKTSGPQRLR</sequence>
<accession>A0A498QJQ1</accession>
<dbReference type="EMBL" id="UPHU01000001">
    <property type="protein sequence ID" value="VBA48181.1"/>
    <property type="molecule type" value="Genomic_DNA"/>
</dbReference>
<gene>
    <name evidence="1" type="primary">esxR_2</name>
    <name evidence="1" type="ORF">LAUMK142_01176</name>
</gene>
<organism evidence="1 2">
    <name type="scientific">Mycobacterium pseudokansasii</name>
    <dbReference type="NCBI Taxonomy" id="2341080"/>
    <lineage>
        <taxon>Bacteria</taxon>
        <taxon>Bacillati</taxon>
        <taxon>Actinomycetota</taxon>
        <taxon>Actinomycetes</taxon>
        <taxon>Mycobacteriales</taxon>
        <taxon>Mycobacteriaceae</taxon>
        <taxon>Mycobacterium</taxon>
    </lineage>
</organism>
<dbReference type="Gene3D" id="1.10.287.1060">
    <property type="entry name" value="ESAT-6-like"/>
    <property type="match status" value="1"/>
</dbReference>
<keyword evidence="2" id="KW-1185">Reference proteome</keyword>
<name>A0A498QJQ1_9MYCO</name>
<evidence type="ECO:0000313" key="2">
    <source>
        <dbReference type="Proteomes" id="UP000268285"/>
    </source>
</evidence>
<proteinExistence type="predicted"/>
<dbReference type="Proteomes" id="UP000268285">
    <property type="component" value="Unassembled WGS sequence"/>
</dbReference>
<reference evidence="1 2" key="1">
    <citation type="submission" date="2018-09" db="EMBL/GenBank/DDBJ databases">
        <authorList>
            <person name="Tagini F."/>
        </authorList>
    </citation>
    <scope>NUCLEOTIDE SEQUENCE [LARGE SCALE GENOMIC DNA]</scope>
    <source>
        <strain evidence="1 2">MK142</strain>
    </source>
</reference>